<keyword evidence="11" id="KW-1185">Reference proteome</keyword>
<evidence type="ECO:0000256" key="6">
    <source>
        <dbReference type="PROSITE-ProRule" id="PRU10141"/>
    </source>
</evidence>
<dbReference type="PANTHER" id="PTHR24058">
    <property type="entry name" value="DUAL SPECIFICITY PROTEIN KINASE"/>
    <property type="match status" value="1"/>
</dbReference>
<dbReference type="SUPFAM" id="SSF56112">
    <property type="entry name" value="Protein kinase-like (PK-like)"/>
    <property type="match status" value="1"/>
</dbReference>
<keyword evidence="4" id="KW-0418">Kinase</keyword>
<protein>
    <recommendedName>
        <fullName evidence="9">Protein kinase domain-containing protein</fullName>
    </recommendedName>
</protein>
<organism evidence="10 11">
    <name type="scientific">Orchesella dallaii</name>
    <dbReference type="NCBI Taxonomy" id="48710"/>
    <lineage>
        <taxon>Eukaryota</taxon>
        <taxon>Metazoa</taxon>
        <taxon>Ecdysozoa</taxon>
        <taxon>Arthropoda</taxon>
        <taxon>Hexapoda</taxon>
        <taxon>Collembola</taxon>
        <taxon>Entomobryomorpha</taxon>
        <taxon>Entomobryoidea</taxon>
        <taxon>Orchesellidae</taxon>
        <taxon>Orchesellinae</taxon>
        <taxon>Orchesella</taxon>
    </lineage>
</organism>
<evidence type="ECO:0000313" key="10">
    <source>
        <dbReference type="EMBL" id="CAL8077467.1"/>
    </source>
</evidence>
<dbReference type="SMART" id="SM00220">
    <property type="entry name" value="S_TKc"/>
    <property type="match status" value="1"/>
</dbReference>
<dbReference type="InterPro" id="IPR000719">
    <property type="entry name" value="Prot_kinase_dom"/>
</dbReference>
<sequence>MEARVSSSFDSSDSSSSSSMPNELTSDEICTTGRVIKNRYLVQKEIGKGSYGKVWKVTDKETGNSFAMKVLMGASQSLMPGVLSEDFVLEKIKSADKERTSRLIILESTFFIENQLTLLLPLYPLSLLDYMQKMEKGVEYIELKIISYQVLQALGFLAKLDLVHGDLKPENVMIVNESTLEIKVIDLGAAFKVSTPPSGKIQTRYYRAPEVFLQASFNNAMDMWSLGCIMFELRTKMLLFDCKSEMEQLRKMIEVLGMPPQSLILEGSRSETFFEGKIASNFKQRLNLKPTSQSLHKMLCGHHSEESGALGSFNDDLRLFIKLLGKMLNYDTKSRIKVGEAIKNSFFQSVKTELENGGVYYKAM</sequence>
<proteinExistence type="inferred from homology"/>
<keyword evidence="2" id="KW-0808">Transferase</keyword>
<feature type="domain" description="Protein kinase" evidence="9">
    <location>
        <begin position="40"/>
        <end position="347"/>
    </location>
</feature>
<accession>A0ABP1PXH8</accession>
<evidence type="ECO:0000256" key="3">
    <source>
        <dbReference type="ARBA" id="ARBA00022741"/>
    </source>
</evidence>
<dbReference type="Gene3D" id="3.30.200.20">
    <property type="entry name" value="Phosphorylase Kinase, domain 1"/>
    <property type="match status" value="1"/>
</dbReference>
<evidence type="ECO:0000256" key="2">
    <source>
        <dbReference type="ARBA" id="ARBA00022679"/>
    </source>
</evidence>
<evidence type="ECO:0000313" key="11">
    <source>
        <dbReference type="Proteomes" id="UP001642540"/>
    </source>
</evidence>
<dbReference type="InterPro" id="IPR017441">
    <property type="entry name" value="Protein_kinase_ATP_BS"/>
</dbReference>
<dbReference type="Proteomes" id="UP001642540">
    <property type="component" value="Unassembled WGS sequence"/>
</dbReference>
<dbReference type="InterPro" id="IPR008271">
    <property type="entry name" value="Ser/Thr_kinase_AS"/>
</dbReference>
<gene>
    <name evidence="10" type="ORF">ODALV1_LOCUS3819</name>
</gene>
<feature type="region of interest" description="Disordered" evidence="8">
    <location>
        <begin position="1"/>
        <end position="25"/>
    </location>
</feature>
<keyword evidence="5 6" id="KW-0067">ATP-binding</keyword>
<feature type="compositionally biased region" description="Low complexity" evidence="8">
    <location>
        <begin position="1"/>
        <end position="19"/>
    </location>
</feature>
<evidence type="ECO:0000256" key="1">
    <source>
        <dbReference type="ARBA" id="ARBA00022527"/>
    </source>
</evidence>
<keyword evidence="1 7" id="KW-0723">Serine/threonine-protein kinase</keyword>
<evidence type="ECO:0000256" key="7">
    <source>
        <dbReference type="RuleBase" id="RU000304"/>
    </source>
</evidence>
<comment type="similarity">
    <text evidence="7">Belongs to the protein kinase superfamily.</text>
</comment>
<dbReference type="Gene3D" id="1.10.510.10">
    <property type="entry name" value="Transferase(Phosphotransferase) domain 1"/>
    <property type="match status" value="1"/>
</dbReference>
<evidence type="ECO:0000259" key="9">
    <source>
        <dbReference type="PROSITE" id="PS50011"/>
    </source>
</evidence>
<evidence type="ECO:0000256" key="5">
    <source>
        <dbReference type="ARBA" id="ARBA00022840"/>
    </source>
</evidence>
<feature type="binding site" evidence="6">
    <location>
        <position position="69"/>
    </location>
    <ligand>
        <name>ATP</name>
        <dbReference type="ChEBI" id="CHEBI:30616"/>
    </ligand>
</feature>
<dbReference type="InterPro" id="IPR011009">
    <property type="entry name" value="Kinase-like_dom_sf"/>
</dbReference>
<dbReference type="EMBL" id="CAXLJM020000013">
    <property type="protein sequence ID" value="CAL8077467.1"/>
    <property type="molecule type" value="Genomic_DNA"/>
</dbReference>
<evidence type="ECO:0000256" key="8">
    <source>
        <dbReference type="SAM" id="MobiDB-lite"/>
    </source>
</evidence>
<dbReference type="InterPro" id="IPR050494">
    <property type="entry name" value="Ser_Thr_dual-spec_kinase"/>
</dbReference>
<name>A0ABP1PXH8_9HEXA</name>
<evidence type="ECO:0000256" key="4">
    <source>
        <dbReference type="ARBA" id="ARBA00022777"/>
    </source>
</evidence>
<dbReference type="PROSITE" id="PS00108">
    <property type="entry name" value="PROTEIN_KINASE_ST"/>
    <property type="match status" value="1"/>
</dbReference>
<comment type="caution">
    <text evidence="10">The sequence shown here is derived from an EMBL/GenBank/DDBJ whole genome shotgun (WGS) entry which is preliminary data.</text>
</comment>
<reference evidence="10 11" key="1">
    <citation type="submission" date="2024-08" db="EMBL/GenBank/DDBJ databases">
        <authorList>
            <person name="Cucini C."/>
            <person name="Frati F."/>
        </authorList>
    </citation>
    <scope>NUCLEOTIDE SEQUENCE [LARGE SCALE GENOMIC DNA]</scope>
</reference>
<dbReference type="PROSITE" id="PS50011">
    <property type="entry name" value="PROTEIN_KINASE_DOM"/>
    <property type="match status" value="1"/>
</dbReference>
<dbReference type="PROSITE" id="PS00107">
    <property type="entry name" value="PROTEIN_KINASE_ATP"/>
    <property type="match status" value="1"/>
</dbReference>
<dbReference type="Pfam" id="PF00069">
    <property type="entry name" value="Pkinase"/>
    <property type="match status" value="1"/>
</dbReference>
<keyword evidence="3 6" id="KW-0547">Nucleotide-binding</keyword>